<feature type="domain" description="Miro" evidence="30">
    <location>
        <begin position="22"/>
        <end position="188"/>
    </location>
</feature>
<evidence type="ECO:0000256" key="5">
    <source>
        <dbReference type="ARBA" id="ARBA00007185"/>
    </source>
</evidence>
<comment type="similarity">
    <text evidence="6">Belongs to the mitochondrial Rho GTPase family.</text>
</comment>
<evidence type="ECO:0000256" key="25">
    <source>
        <dbReference type="ARBA" id="ARBA00029682"/>
    </source>
</evidence>
<evidence type="ECO:0000256" key="9">
    <source>
        <dbReference type="ARBA" id="ARBA00022692"/>
    </source>
</evidence>
<dbReference type="InterPro" id="IPR013567">
    <property type="entry name" value="EF_hand_assoc_2"/>
</dbReference>
<evidence type="ECO:0000256" key="16">
    <source>
        <dbReference type="ARBA" id="ARBA00022946"/>
    </source>
</evidence>
<dbReference type="PANTHER" id="PTHR43160">
    <property type="entry name" value="ACONITATE HYDRATASE B"/>
    <property type="match status" value="1"/>
</dbReference>
<dbReference type="PROSITE" id="PS01244">
    <property type="entry name" value="ACONITASE_2"/>
    <property type="match status" value="1"/>
</dbReference>
<evidence type="ECO:0000256" key="8">
    <source>
        <dbReference type="ARBA" id="ARBA00022532"/>
    </source>
</evidence>
<keyword evidence="13" id="KW-1000">Mitochondrion outer membrane</keyword>
<dbReference type="SMART" id="SM00173">
    <property type="entry name" value="RAS"/>
    <property type="match status" value="1"/>
</dbReference>
<dbReference type="InterPro" id="IPR018247">
    <property type="entry name" value="EF_Hand_1_Ca_BS"/>
</dbReference>
<keyword evidence="22 27" id="KW-0472">Membrane</keyword>
<evidence type="ECO:0000256" key="13">
    <source>
        <dbReference type="ARBA" id="ARBA00022787"/>
    </source>
</evidence>
<evidence type="ECO:0000256" key="18">
    <source>
        <dbReference type="ARBA" id="ARBA00023004"/>
    </source>
</evidence>
<dbReference type="InterPro" id="IPR018136">
    <property type="entry name" value="Aconitase_4Fe-4S_BS"/>
</dbReference>
<dbReference type="InterPro" id="IPR015928">
    <property type="entry name" value="Aconitase/3IPM_dehydase_swvl"/>
</dbReference>
<feature type="transmembrane region" description="Helical" evidence="27">
    <location>
        <begin position="631"/>
        <end position="653"/>
    </location>
</feature>
<keyword evidence="8" id="KW-0816">Tricarboxylic acid cycle</keyword>
<keyword evidence="18" id="KW-0408">Iron</keyword>
<evidence type="ECO:0000256" key="28">
    <source>
        <dbReference type="SAM" id="SignalP"/>
    </source>
</evidence>
<dbReference type="SUPFAM" id="SSF53732">
    <property type="entry name" value="Aconitase iron-sulfur domain"/>
    <property type="match status" value="1"/>
</dbReference>
<dbReference type="PROSITE" id="PS00018">
    <property type="entry name" value="EF_HAND_1"/>
    <property type="match status" value="2"/>
</dbReference>
<feature type="signal peptide" evidence="28">
    <location>
        <begin position="1"/>
        <end position="21"/>
    </location>
</feature>
<keyword evidence="19" id="KW-0411">Iron-sulfur</keyword>
<dbReference type="GO" id="GO:0003924">
    <property type="term" value="F:GTPase activity"/>
    <property type="evidence" value="ECO:0007669"/>
    <property type="project" value="InterPro"/>
</dbReference>
<dbReference type="Gene3D" id="3.30.499.10">
    <property type="entry name" value="Aconitase, domain 3"/>
    <property type="match status" value="2"/>
</dbReference>
<evidence type="ECO:0000256" key="1">
    <source>
        <dbReference type="ARBA" id="ARBA00001966"/>
    </source>
</evidence>
<proteinExistence type="inferred from homology"/>
<evidence type="ECO:0000256" key="20">
    <source>
        <dbReference type="ARBA" id="ARBA00023128"/>
    </source>
</evidence>
<dbReference type="FunFam" id="3.20.19.10:FF:000002">
    <property type="entry name" value="Aconitate hydratase, mitochondrial"/>
    <property type="match status" value="1"/>
</dbReference>
<dbReference type="InterPro" id="IPR001030">
    <property type="entry name" value="Acoase/IPM_deHydtase_lsu_aba"/>
</dbReference>
<comment type="similarity">
    <text evidence="5">Belongs to the aconitase/IPM isomerase family.</text>
</comment>
<evidence type="ECO:0000256" key="3">
    <source>
        <dbReference type="ARBA" id="ARBA00004200"/>
    </source>
</evidence>
<dbReference type="FunFam" id="3.30.499.10:FF:000004">
    <property type="entry name" value="Aconitate hydratase, mitochondrial"/>
    <property type="match status" value="1"/>
</dbReference>
<feature type="region of interest" description="Disordered" evidence="26">
    <location>
        <begin position="1123"/>
        <end position="1163"/>
    </location>
</feature>
<dbReference type="Pfam" id="PF08355">
    <property type="entry name" value="EF_assoc_1"/>
    <property type="match status" value="1"/>
</dbReference>
<dbReference type="GO" id="GO:0051539">
    <property type="term" value="F:4 iron, 4 sulfur cluster binding"/>
    <property type="evidence" value="ECO:0007669"/>
    <property type="project" value="InterPro"/>
</dbReference>
<dbReference type="InterPro" id="IPR050926">
    <property type="entry name" value="Aconitase/IPM_isomerase"/>
</dbReference>
<evidence type="ECO:0000256" key="26">
    <source>
        <dbReference type="SAM" id="MobiDB-lite"/>
    </source>
</evidence>
<comment type="cofactor">
    <cofactor evidence="1">
        <name>[4Fe-4S] cluster</name>
        <dbReference type="ChEBI" id="CHEBI:49883"/>
    </cofactor>
</comment>
<dbReference type="GO" id="GO:0003994">
    <property type="term" value="F:aconitate hydratase activity"/>
    <property type="evidence" value="ECO:0007669"/>
    <property type="project" value="UniProtKB-EC"/>
</dbReference>
<evidence type="ECO:0000256" key="6">
    <source>
        <dbReference type="ARBA" id="ARBA00007981"/>
    </source>
</evidence>
<dbReference type="Gene3D" id="1.10.238.10">
    <property type="entry name" value="EF-hand"/>
    <property type="match status" value="2"/>
</dbReference>
<protein>
    <recommendedName>
        <fullName evidence="7">aconitate hydratase</fullName>
        <ecNumber evidence="7">4.2.1.3</ecNumber>
    </recommendedName>
    <alternativeName>
        <fullName evidence="25">Citrate hydro-lyase</fullName>
    </alternativeName>
</protein>
<dbReference type="Gene3D" id="3.20.19.10">
    <property type="entry name" value="Aconitase, domain 4"/>
    <property type="match status" value="1"/>
</dbReference>
<keyword evidence="15" id="KW-0106">Calcium</keyword>
<dbReference type="SUPFAM" id="SSF52540">
    <property type="entry name" value="P-loop containing nucleoside triphosphate hydrolases"/>
    <property type="match status" value="2"/>
</dbReference>
<dbReference type="CDD" id="cd01584">
    <property type="entry name" value="AcnA_Mitochondrial"/>
    <property type="match status" value="1"/>
</dbReference>
<dbReference type="Proteomes" id="UP000821866">
    <property type="component" value="Chromosome 10"/>
</dbReference>
<dbReference type="PROSITE" id="PS51423">
    <property type="entry name" value="MIRO"/>
    <property type="match status" value="2"/>
</dbReference>
<dbReference type="InterPro" id="IPR020860">
    <property type="entry name" value="MIRO_dom"/>
</dbReference>
<dbReference type="Gene3D" id="3.40.1060.10">
    <property type="entry name" value="Aconitase, Domain 2"/>
    <property type="match status" value="1"/>
</dbReference>
<evidence type="ECO:0000313" key="32">
    <source>
        <dbReference type="Proteomes" id="UP000821866"/>
    </source>
</evidence>
<reference evidence="31" key="1">
    <citation type="journal article" date="2020" name="Cell">
        <title>Large-Scale Comparative Analyses of Tick Genomes Elucidate Their Genetic Diversity and Vector Capacities.</title>
        <authorList>
            <consortium name="Tick Genome and Microbiome Consortium (TIGMIC)"/>
            <person name="Jia N."/>
            <person name="Wang J."/>
            <person name="Shi W."/>
            <person name="Du L."/>
            <person name="Sun Y."/>
            <person name="Zhan W."/>
            <person name="Jiang J.F."/>
            <person name="Wang Q."/>
            <person name="Zhang B."/>
            <person name="Ji P."/>
            <person name="Bell-Sakyi L."/>
            <person name="Cui X.M."/>
            <person name="Yuan T.T."/>
            <person name="Jiang B.G."/>
            <person name="Yang W.F."/>
            <person name="Lam T.T."/>
            <person name="Chang Q.C."/>
            <person name="Ding S.J."/>
            <person name="Wang X.J."/>
            <person name="Zhu J.G."/>
            <person name="Ruan X.D."/>
            <person name="Zhao L."/>
            <person name="Wei J.T."/>
            <person name="Ye R.Z."/>
            <person name="Que T.C."/>
            <person name="Du C.H."/>
            <person name="Zhou Y.H."/>
            <person name="Cheng J.X."/>
            <person name="Dai P.F."/>
            <person name="Guo W.B."/>
            <person name="Han X.H."/>
            <person name="Huang E.J."/>
            <person name="Li L.F."/>
            <person name="Wei W."/>
            <person name="Gao Y.C."/>
            <person name="Liu J.Z."/>
            <person name="Shao H.Z."/>
            <person name="Wang X."/>
            <person name="Wang C.C."/>
            <person name="Yang T.C."/>
            <person name="Huo Q.B."/>
            <person name="Li W."/>
            <person name="Chen H.Y."/>
            <person name="Chen S.E."/>
            <person name="Zhou L.G."/>
            <person name="Ni X.B."/>
            <person name="Tian J.H."/>
            <person name="Sheng Y."/>
            <person name="Liu T."/>
            <person name="Pan Y.S."/>
            <person name="Xia L.Y."/>
            <person name="Li J."/>
            <person name="Zhao F."/>
            <person name="Cao W.C."/>
        </authorList>
    </citation>
    <scope>NUCLEOTIDE SEQUENCE</scope>
    <source>
        <strain evidence="31">Rmic-2018</strain>
    </source>
</reference>
<dbReference type="FunFam" id="3.30.499.10:FF:000003">
    <property type="entry name" value="Aconitate hydratase, mitochondrial"/>
    <property type="match status" value="1"/>
</dbReference>
<evidence type="ECO:0000256" key="7">
    <source>
        <dbReference type="ARBA" id="ARBA00012926"/>
    </source>
</evidence>
<keyword evidence="23" id="KW-0456">Lyase</keyword>
<dbReference type="GO" id="GO:0005525">
    <property type="term" value="F:GTP binding"/>
    <property type="evidence" value="ECO:0007669"/>
    <property type="project" value="UniProtKB-KW"/>
</dbReference>
<evidence type="ECO:0000256" key="21">
    <source>
        <dbReference type="ARBA" id="ARBA00023134"/>
    </source>
</evidence>
<keyword evidence="9 27" id="KW-0812">Transmembrane</keyword>
<dbReference type="PRINTS" id="PR00415">
    <property type="entry name" value="ACONITASE"/>
</dbReference>
<evidence type="ECO:0000256" key="12">
    <source>
        <dbReference type="ARBA" id="ARBA00022741"/>
    </source>
</evidence>
<accession>A0A9J6ESV5</accession>
<dbReference type="InterPro" id="IPR000573">
    <property type="entry name" value="AconitaseA/IPMdHydase_ssu_swvl"/>
</dbReference>
<dbReference type="InterPro" id="IPR002048">
    <property type="entry name" value="EF_hand_dom"/>
</dbReference>
<feature type="compositionally biased region" description="Basic and acidic residues" evidence="26">
    <location>
        <begin position="1125"/>
        <end position="1145"/>
    </location>
</feature>
<keyword evidence="12" id="KW-0547">Nucleotide-binding</keyword>
<dbReference type="Pfam" id="PF08356">
    <property type="entry name" value="EF_assoc_2"/>
    <property type="match status" value="1"/>
</dbReference>
<dbReference type="SUPFAM" id="SSF52016">
    <property type="entry name" value="LeuD/IlvD-like"/>
    <property type="match status" value="1"/>
</dbReference>
<dbReference type="Pfam" id="PF00694">
    <property type="entry name" value="Aconitase_C"/>
    <property type="match status" value="1"/>
</dbReference>
<feature type="domain" description="EF-hand" evidence="29">
    <location>
        <begin position="324"/>
        <end position="359"/>
    </location>
</feature>
<reference evidence="31" key="2">
    <citation type="submission" date="2021-09" db="EMBL/GenBank/DDBJ databases">
        <authorList>
            <person name="Jia N."/>
            <person name="Wang J."/>
            <person name="Shi W."/>
            <person name="Du L."/>
            <person name="Sun Y."/>
            <person name="Zhan W."/>
            <person name="Jiang J."/>
            <person name="Wang Q."/>
            <person name="Zhang B."/>
            <person name="Ji P."/>
            <person name="Sakyi L.B."/>
            <person name="Cui X."/>
            <person name="Yuan T."/>
            <person name="Jiang B."/>
            <person name="Yang W."/>
            <person name="Lam T.T.-Y."/>
            <person name="Chang Q."/>
            <person name="Ding S."/>
            <person name="Wang X."/>
            <person name="Zhu J."/>
            <person name="Ruan X."/>
            <person name="Zhao L."/>
            <person name="Wei J."/>
            <person name="Que T."/>
            <person name="Du C."/>
            <person name="Cheng J."/>
            <person name="Dai P."/>
            <person name="Han X."/>
            <person name="Huang E."/>
            <person name="Gao Y."/>
            <person name="Liu J."/>
            <person name="Shao H."/>
            <person name="Ye R."/>
            <person name="Li L."/>
            <person name="Wei W."/>
            <person name="Wang X."/>
            <person name="Wang C."/>
            <person name="Huo Q."/>
            <person name="Li W."/>
            <person name="Guo W."/>
            <person name="Chen H."/>
            <person name="Chen S."/>
            <person name="Zhou L."/>
            <person name="Zhou L."/>
            <person name="Ni X."/>
            <person name="Tian J."/>
            <person name="Zhou Y."/>
            <person name="Sheng Y."/>
            <person name="Liu T."/>
            <person name="Pan Y."/>
            <person name="Xia L."/>
            <person name="Li J."/>
            <person name="Zhao F."/>
            <person name="Cao W."/>
        </authorList>
    </citation>
    <scope>NUCLEOTIDE SEQUENCE</scope>
    <source>
        <strain evidence="31">Rmic-2018</strain>
        <tissue evidence="31">Larvae</tissue>
    </source>
</reference>
<keyword evidence="14" id="KW-0378">Hydrolase</keyword>
<dbReference type="NCBIfam" id="NF005558">
    <property type="entry name" value="PRK07229.1"/>
    <property type="match status" value="1"/>
</dbReference>
<evidence type="ECO:0000256" key="4">
    <source>
        <dbReference type="ARBA" id="ARBA00004717"/>
    </source>
</evidence>
<feature type="chain" id="PRO_5039949934" description="aconitate hydratase" evidence="28">
    <location>
        <begin position="22"/>
        <end position="1386"/>
    </location>
</feature>
<keyword evidence="20" id="KW-0496">Mitochondrion</keyword>
<comment type="pathway">
    <text evidence="4">Carbohydrate metabolism; tricarboxylic acid cycle; isocitrate from oxaloacetate: step 2/2.</text>
</comment>
<dbReference type="InterPro" id="IPR001806">
    <property type="entry name" value="Small_GTPase"/>
</dbReference>
<dbReference type="FunFam" id="1.10.238.10:FF:000011">
    <property type="entry name" value="Mitochondrial Rho GTPase"/>
    <property type="match status" value="1"/>
</dbReference>
<evidence type="ECO:0000256" key="27">
    <source>
        <dbReference type="SAM" id="Phobius"/>
    </source>
</evidence>
<dbReference type="PANTHER" id="PTHR43160:SF3">
    <property type="entry name" value="ACONITATE HYDRATASE, MITOCHONDRIAL"/>
    <property type="match status" value="1"/>
</dbReference>
<dbReference type="PROSITE" id="PS50222">
    <property type="entry name" value="EF_HAND_2"/>
    <property type="match status" value="1"/>
</dbReference>
<evidence type="ECO:0000259" key="30">
    <source>
        <dbReference type="PROSITE" id="PS51423"/>
    </source>
</evidence>
<comment type="function">
    <text evidence="2">Catalyzes the isomerization of citrate to isocitrate via cis-aconitate.</text>
</comment>
<evidence type="ECO:0000256" key="22">
    <source>
        <dbReference type="ARBA" id="ARBA00023136"/>
    </source>
</evidence>
<evidence type="ECO:0000256" key="2">
    <source>
        <dbReference type="ARBA" id="ARBA00003113"/>
    </source>
</evidence>
<dbReference type="FunFam" id="3.40.50.300:FF:000170">
    <property type="entry name" value="Mitochondrial Rho GTPase"/>
    <property type="match status" value="1"/>
</dbReference>
<comment type="subcellular location">
    <subcellularLocation>
        <location evidence="3">Mitochondrion outer membrane</location>
        <topology evidence="3">Single-pass type IV membrane protein</topology>
    </subcellularLocation>
</comment>
<dbReference type="CDD" id="cd01578">
    <property type="entry name" value="AcnA_Mitochon_Swivel"/>
    <property type="match status" value="1"/>
</dbReference>
<evidence type="ECO:0000256" key="15">
    <source>
        <dbReference type="ARBA" id="ARBA00022837"/>
    </source>
</evidence>
<dbReference type="PROSITE" id="PS00450">
    <property type="entry name" value="ACONITASE_1"/>
    <property type="match status" value="1"/>
</dbReference>
<evidence type="ECO:0000313" key="31">
    <source>
        <dbReference type="EMBL" id="KAH8037284.1"/>
    </source>
</evidence>
<dbReference type="Gene3D" id="3.40.50.300">
    <property type="entry name" value="P-loop containing nucleotide triphosphate hydrolases"/>
    <property type="match status" value="2"/>
</dbReference>
<comment type="catalytic activity">
    <reaction evidence="24">
        <text>citrate = D-threo-isocitrate</text>
        <dbReference type="Rhea" id="RHEA:10336"/>
        <dbReference type="ChEBI" id="CHEBI:15562"/>
        <dbReference type="ChEBI" id="CHEBI:16947"/>
        <dbReference type="EC" id="4.2.1.3"/>
    </reaction>
</comment>
<gene>
    <name evidence="31" type="ORF">HPB51_009839</name>
</gene>
<name>A0A9J6ESV5_RHIMP</name>
<feature type="domain" description="Miro" evidence="30">
    <location>
        <begin position="435"/>
        <end position="598"/>
    </location>
</feature>
<sequence>MAGRVLSCPLSLLLKLLRAYAFSSSLGLQTDAAGVGKTSLILSLVSEQFPEDVPPRAEEITIPADVTPEKVPTRIVDFSTQEQSQENLAEEIGKANVVCVVYAVDDDDTIDKITDYWLPLIREQLGDDHGTPVVLVGNKADLVEYSSLEMVVPIMSQYQEVETCVECSAKTFKNISELFYYAQKAVLHPTGPLYVPQERDLTERCKAALTRIFHICDIDNDGVLNDRELNVFQRKCFNTPLEAKALHDLKAIVAKNLEGGVENNGLTLSGFLFLHQVFIQRGRHETTWTVLRRFGYDDHLVLPREYLCPPIRVPPGSSTELSAKGLAFVTSLFEKHDRDADGCLCPSELKSLFAVCPTQPWGTDLVGTVATNDAGWLTRRGYLAHWALTTALDVHKTLECLAYLGYIGGGEENQLSAVQVTCEKQLEPQQGQSARQVLHCRVLGPQGAGKTCFLRGLLGCSLEQNPPPGHPGPKYAVDQIVVYGQEKFLLLHEVDLFGQHDTAVAPELSCDAVCLLFDASNPRSFEHVARAYLKHLSGSSVPVLVVASKSDRPAVRQEYPIQPAEFCRRHDLPAPQTFSCLATPPRDVYVKLATMATYPSLRRLVHVLLVRPMAPWLSRYTSRLVSAEPSAWVGAGVGAAAAALVGVLLIRVLRASTRDRLNRPLTLSEKILYSHLDQPQEQEIERGKSYLRLRPDRVAMQDATAQMAMLQFISSGLKRVAVPSTIHCDHLIEAQVGGAKDLARAKDLNKEVYNFLSSAGSKYGVGFWKPGSGIIHQIILENYAFPGVLLIGTDSHTPNGGGLGGLCIGVGGADAVDVMADIPWELKCPNVIGVKLTGQMSGWTSAKGKLLVNVILKVAGILTVKGGTGAIVEYFGPGVESISCTGMGTICNMGAEIGATTSVFPYNSRMKDYLVATNRKEIGAAAEAHKELLTPDSGCKYDQVIEINLNELEPHVNGPFTPDLAHPISQLGKSAKAAGWPIDIRVGLIGSCTNSSYEDMSRAAFLAKQALDHGLKSKCAFTVTPGSEQIRATIERDGQAKIFDEFGGMVLANACGPCIGQWDRKDIKKGDKNTIVTSYNRNFTSRNDGNPATHAFVTSPELVTALAIAGRLDFNPMTDELTGSKGEKFKLEHPRGDELPRKGFDPGEDTYQAPPADGSSLRVDVDPKSQRLQLLSPFSKWDGKDLDDMVILIKVKGKCTTDHISAAGPWLKYRGHLDNISNNMFIGAISEESGEANKVQNRVTGEWGGVPDTARKYKAEGIKWCVVGDENYGEGSSREHAALEPRHLGGYAIIVKSFARIHETNLKKQGLLPLTFQNPTDYDKIKSDDRISLLGLKDLAPGKPVKCEIKHKDGSKETITLNHTMNATQLEWFRAGSALNRMAEVK</sequence>
<keyword evidence="16" id="KW-0809">Transit peptide</keyword>
<evidence type="ECO:0000256" key="14">
    <source>
        <dbReference type="ARBA" id="ARBA00022801"/>
    </source>
</evidence>
<dbReference type="SMART" id="SM00175">
    <property type="entry name" value="RAB"/>
    <property type="match status" value="1"/>
</dbReference>
<dbReference type="GO" id="GO:0005509">
    <property type="term" value="F:calcium ion binding"/>
    <property type="evidence" value="ECO:0007669"/>
    <property type="project" value="InterPro"/>
</dbReference>
<dbReference type="Pfam" id="PF00330">
    <property type="entry name" value="Aconitase"/>
    <property type="match status" value="1"/>
</dbReference>
<dbReference type="Pfam" id="PF00071">
    <property type="entry name" value="Ras"/>
    <property type="match status" value="1"/>
</dbReference>
<dbReference type="VEuPathDB" id="VectorBase:LOC119179980"/>
<evidence type="ECO:0000256" key="17">
    <source>
        <dbReference type="ARBA" id="ARBA00022989"/>
    </source>
</evidence>
<dbReference type="GO" id="GO:0005829">
    <property type="term" value="C:cytosol"/>
    <property type="evidence" value="ECO:0007669"/>
    <property type="project" value="TreeGrafter"/>
</dbReference>
<keyword evidence="21" id="KW-0342">GTP-binding</keyword>
<dbReference type="InterPro" id="IPR036008">
    <property type="entry name" value="Aconitase_4Fe-4S_dom"/>
</dbReference>
<dbReference type="SMART" id="SM00174">
    <property type="entry name" value="RHO"/>
    <property type="match status" value="1"/>
</dbReference>
<dbReference type="GO" id="GO:0005741">
    <property type="term" value="C:mitochondrial outer membrane"/>
    <property type="evidence" value="ECO:0007669"/>
    <property type="project" value="UniProtKB-SubCell"/>
</dbReference>
<dbReference type="InterPro" id="IPR015932">
    <property type="entry name" value="Aconitase_dom2"/>
</dbReference>
<evidence type="ECO:0000256" key="19">
    <source>
        <dbReference type="ARBA" id="ARBA00023014"/>
    </source>
</evidence>
<dbReference type="GO" id="GO:0006099">
    <property type="term" value="P:tricarboxylic acid cycle"/>
    <property type="evidence" value="ECO:0007669"/>
    <property type="project" value="UniProtKB-KW"/>
</dbReference>
<organism evidence="31 32">
    <name type="scientific">Rhipicephalus microplus</name>
    <name type="common">Cattle tick</name>
    <name type="synonym">Boophilus microplus</name>
    <dbReference type="NCBI Taxonomy" id="6941"/>
    <lineage>
        <taxon>Eukaryota</taxon>
        <taxon>Metazoa</taxon>
        <taxon>Ecdysozoa</taxon>
        <taxon>Arthropoda</taxon>
        <taxon>Chelicerata</taxon>
        <taxon>Arachnida</taxon>
        <taxon>Acari</taxon>
        <taxon>Parasitiformes</taxon>
        <taxon>Ixodida</taxon>
        <taxon>Ixodoidea</taxon>
        <taxon>Ixodidae</taxon>
        <taxon>Rhipicephalinae</taxon>
        <taxon>Rhipicephalus</taxon>
        <taxon>Boophilus</taxon>
    </lineage>
</organism>
<keyword evidence="32" id="KW-1185">Reference proteome</keyword>
<dbReference type="InterPro" id="IPR006248">
    <property type="entry name" value="Aconitase_mito-like"/>
</dbReference>
<dbReference type="NCBIfam" id="TIGR01340">
    <property type="entry name" value="aconitase_mito"/>
    <property type="match status" value="1"/>
</dbReference>
<dbReference type="FunFam" id="3.40.1060.10:FF:000001">
    <property type="entry name" value="Aconitate hydratase, mitochondrial"/>
    <property type="match status" value="1"/>
</dbReference>
<evidence type="ECO:0000259" key="29">
    <source>
        <dbReference type="PROSITE" id="PS50222"/>
    </source>
</evidence>
<keyword evidence="28" id="KW-0732">Signal</keyword>
<dbReference type="InterPro" id="IPR027417">
    <property type="entry name" value="P-loop_NTPase"/>
</dbReference>
<dbReference type="InterPro" id="IPR013566">
    <property type="entry name" value="EF_hand_assoc_1"/>
</dbReference>
<evidence type="ECO:0000256" key="10">
    <source>
        <dbReference type="ARBA" id="ARBA00022723"/>
    </source>
</evidence>
<dbReference type="InterPro" id="IPR011992">
    <property type="entry name" value="EF-hand-dom_pair"/>
</dbReference>
<evidence type="ECO:0000256" key="24">
    <source>
        <dbReference type="ARBA" id="ARBA00023501"/>
    </source>
</evidence>
<dbReference type="InterPro" id="IPR015931">
    <property type="entry name" value="Acnase/IPM_dHydase_lsu_aba_1/3"/>
</dbReference>
<dbReference type="SUPFAM" id="SSF47473">
    <property type="entry name" value="EF-hand"/>
    <property type="match status" value="1"/>
</dbReference>
<evidence type="ECO:0000256" key="23">
    <source>
        <dbReference type="ARBA" id="ARBA00023239"/>
    </source>
</evidence>
<dbReference type="EC" id="4.2.1.3" evidence="7"/>
<keyword evidence="17 27" id="KW-1133">Transmembrane helix</keyword>
<comment type="caution">
    <text evidence="31">The sequence shown here is derived from an EMBL/GenBank/DDBJ whole genome shotgun (WGS) entry which is preliminary data.</text>
</comment>
<keyword evidence="11" id="KW-0677">Repeat</keyword>
<evidence type="ECO:0000256" key="11">
    <source>
        <dbReference type="ARBA" id="ARBA00022737"/>
    </source>
</evidence>
<keyword evidence="10" id="KW-0479">Metal-binding</keyword>
<dbReference type="EMBL" id="JABSTU010000002">
    <property type="protein sequence ID" value="KAH8037284.1"/>
    <property type="molecule type" value="Genomic_DNA"/>
</dbReference>